<dbReference type="PROSITE" id="PS50818">
    <property type="entry name" value="INTEIN_C_TER"/>
    <property type="match status" value="1"/>
</dbReference>
<dbReference type="EMBL" id="AAXW01000037">
    <property type="protein sequence ID" value="EAZ89775.1"/>
    <property type="molecule type" value="Genomic_DNA"/>
</dbReference>
<evidence type="ECO:0000313" key="3">
    <source>
        <dbReference type="EMBL" id="EAZ89775.1"/>
    </source>
</evidence>
<feature type="compositionally biased region" description="Polar residues" evidence="1">
    <location>
        <begin position="210"/>
        <end position="220"/>
    </location>
</feature>
<evidence type="ECO:0000256" key="1">
    <source>
        <dbReference type="SAM" id="MobiDB-lite"/>
    </source>
</evidence>
<dbReference type="NCBIfam" id="NF005616">
    <property type="entry name" value="PRK07373.1"/>
    <property type="match status" value="1"/>
</dbReference>
<keyword evidence="4" id="KW-1185">Reference proteome</keyword>
<dbReference type="InterPro" id="IPR003586">
    <property type="entry name" value="Hint_dom_C"/>
</dbReference>
<dbReference type="CDD" id="cd04485">
    <property type="entry name" value="DnaE_OBF"/>
    <property type="match status" value="1"/>
</dbReference>
<comment type="caution">
    <text evidence="3">The sequence shown here is derived from an EMBL/GenBank/DDBJ whole genome shotgun (WGS) entry which is preliminary data.</text>
</comment>
<dbReference type="Gene3D" id="1.10.150.870">
    <property type="match status" value="1"/>
</dbReference>
<organism evidence="3 4">
    <name type="scientific">Crocosphaera chwakensis CCY0110</name>
    <dbReference type="NCBI Taxonomy" id="391612"/>
    <lineage>
        <taxon>Bacteria</taxon>
        <taxon>Bacillati</taxon>
        <taxon>Cyanobacteriota</taxon>
        <taxon>Cyanophyceae</taxon>
        <taxon>Oscillatoriophycideae</taxon>
        <taxon>Chroococcales</taxon>
        <taxon>Aphanothecaceae</taxon>
        <taxon>Crocosphaera</taxon>
        <taxon>Crocosphaera chwakensis</taxon>
    </lineage>
</organism>
<dbReference type="Pfam" id="PF01336">
    <property type="entry name" value="tRNA_anti-codon"/>
    <property type="match status" value="1"/>
</dbReference>
<evidence type="ECO:0000313" key="4">
    <source>
        <dbReference type="Proteomes" id="UP000003781"/>
    </source>
</evidence>
<feature type="domain" description="Hint" evidence="2">
    <location>
        <begin position="1"/>
        <end position="42"/>
    </location>
</feature>
<dbReference type="NCBIfam" id="TIGR01443">
    <property type="entry name" value="intein_Cterm"/>
    <property type="match status" value="1"/>
</dbReference>
<dbReference type="InterPro" id="IPR004805">
    <property type="entry name" value="DnaE2/DnaE/PolC"/>
</dbReference>
<dbReference type="Proteomes" id="UP000003781">
    <property type="component" value="Unassembled WGS sequence"/>
</dbReference>
<dbReference type="InterPro" id="IPR029460">
    <property type="entry name" value="DNAPol_HHH"/>
</dbReference>
<dbReference type="PANTHER" id="PTHR32294:SF0">
    <property type="entry name" value="DNA POLYMERASE III SUBUNIT ALPHA"/>
    <property type="match status" value="1"/>
</dbReference>
<dbReference type="AlphaFoldDB" id="A3IUT2"/>
<reference evidence="3 4" key="1">
    <citation type="submission" date="2007-03" db="EMBL/GenBank/DDBJ databases">
        <authorList>
            <person name="Stal L."/>
            <person name="Ferriera S."/>
            <person name="Johnson J."/>
            <person name="Kravitz S."/>
            <person name="Beeson K."/>
            <person name="Sutton G."/>
            <person name="Rogers Y.-H."/>
            <person name="Friedman R."/>
            <person name="Frazier M."/>
            <person name="Venter J.C."/>
        </authorList>
    </citation>
    <scope>NUCLEOTIDE SEQUENCE [LARGE SCALE GENOMIC DNA]</scope>
    <source>
        <strain evidence="3 4">CCY0110</strain>
    </source>
</reference>
<dbReference type="InterPro" id="IPR004365">
    <property type="entry name" value="NA-bd_OB_tRNA"/>
</dbReference>
<dbReference type="Pfam" id="PF14579">
    <property type="entry name" value="HHH_6"/>
    <property type="match status" value="1"/>
</dbReference>
<dbReference type="GO" id="GO:0006260">
    <property type="term" value="P:DNA replication"/>
    <property type="evidence" value="ECO:0007669"/>
    <property type="project" value="InterPro"/>
</dbReference>
<dbReference type="eggNOG" id="COG0587">
    <property type="taxonomic scope" value="Bacteria"/>
</dbReference>
<dbReference type="OrthoDB" id="525324at2"/>
<dbReference type="PANTHER" id="PTHR32294">
    <property type="entry name" value="DNA POLYMERASE III SUBUNIT ALPHA"/>
    <property type="match status" value="1"/>
</dbReference>
<gene>
    <name evidence="3" type="ORF">CY0110_29189</name>
</gene>
<evidence type="ECO:0000259" key="2">
    <source>
        <dbReference type="SMART" id="SM00305"/>
    </source>
</evidence>
<dbReference type="RefSeq" id="WP_008277138.1">
    <property type="nucleotide sequence ID" value="NZ_AAXW01000037.1"/>
</dbReference>
<feature type="region of interest" description="Disordered" evidence="1">
    <location>
        <begin position="210"/>
        <end position="230"/>
    </location>
</feature>
<dbReference type="InterPro" id="IPR030934">
    <property type="entry name" value="Intein_C"/>
</dbReference>
<dbReference type="GO" id="GO:0008408">
    <property type="term" value="F:3'-5' exonuclease activity"/>
    <property type="evidence" value="ECO:0007669"/>
    <property type="project" value="InterPro"/>
</dbReference>
<sequence>MVKIIERRSLGKQNVYDIGVEKDHNFLLSNNLIASNCFNKSHSTAYAYVTYQTAYLKANYPVEYMTALLTASSDNQDKVEKYRENCQKMGIDVLPPDINRSQKDFTPVGKQILFGFSAVRNLGEGAIDNILKAREEAEGAFESLADFCCRVDLRSVNKRALETLVYAGAFDAINPNRKQLINDLELVVPWAQKRTKEKESGQLNIFDLMSGNNTETTESNSDFKHAPSASPVEDYSLQDKLKLEKEHLGFYVSEHPLTAVKKAAKILSPINLNEIAEQKAKTKVSAVIMANEVKQYTTKKGDQMAFLVLEDGSAQVEGVCFPETYKRIREVLIEDSRLIVWGKVDYRDDKVQLIVEDAEPVETVRMVMVNLSLEQATNQVSYHSLKGILQEHSGDKNKAKVPVIAIIGSGENRQLIRLGQDYWVQNDQSVVEALRKAHFNAYPTPLVSDLSS</sequence>
<dbReference type="SMART" id="SM00305">
    <property type="entry name" value="HintC"/>
    <property type="match status" value="1"/>
</dbReference>
<protein>
    <submittedName>
        <fullName evidence="3">DNA polymerase III subunit alpha</fullName>
    </submittedName>
</protein>
<dbReference type="Gene3D" id="2.170.16.10">
    <property type="entry name" value="Hedgehog/Intein (Hint) domain"/>
    <property type="match status" value="1"/>
</dbReference>
<name>A3IUT2_9CHRO</name>
<dbReference type="GO" id="GO:0003676">
    <property type="term" value="F:nucleic acid binding"/>
    <property type="evidence" value="ECO:0007669"/>
    <property type="project" value="InterPro"/>
</dbReference>
<proteinExistence type="predicted"/>
<accession>A3IUT2</accession>